<comment type="caution">
    <text evidence="3">The sequence shown here is derived from an EMBL/GenBank/DDBJ whole genome shotgun (WGS) entry which is preliminary data.</text>
</comment>
<dbReference type="PANTHER" id="PTHR35305">
    <property type="entry name" value="FAD-BINDING PROTEIN"/>
    <property type="match status" value="1"/>
</dbReference>
<feature type="domain" description="DUF7795" evidence="2">
    <location>
        <begin position="12"/>
        <end position="131"/>
    </location>
</feature>
<dbReference type="Proteomes" id="UP001341840">
    <property type="component" value="Unassembled WGS sequence"/>
</dbReference>
<evidence type="ECO:0000259" key="2">
    <source>
        <dbReference type="Pfam" id="PF25071"/>
    </source>
</evidence>
<name>A0ABU6Q848_9FABA</name>
<dbReference type="PANTHER" id="PTHR35305:SF2">
    <property type="entry name" value="FAD-BINDING PROTEIN"/>
    <property type="match status" value="1"/>
</dbReference>
<accession>A0ABU6Q848</accession>
<reference evidence="3 4" key="1">
    <citation type="journal article" date="2023" name="Plants (Basel)">
        <title>Bridging the Gap: Combining Genomics and Transcriptomics Approaches to Understand Stylosanthes scabra, an Orphan Legume from the Brazilian Caatinga.</title>
        <authorList>
            <person name="Ferreira-Neto J.R.C."/>
            <person name="da Silva M.D."/>
            <person name="Binneck E."/>
            <person name="de Melo N.F."/>
            <person name="da Silva R.H."/>
            <person name="de Melo A.L.T.M."/>
            <person name="Pandolfi V."/>
            <person name="Bustamante F.O."/>
            <person name="Brasileiro-Vidal A.C."/>
            <person name="Benko-Iseppon A.M."/>
        </authorList>
    </citation>
    <scope>NUCLEOTIDE SEQUENCE [LARGE SCALE GENOMIC DNA]</scope>
    <source>
        <tissue evidence="3">Leaves</tissue>
    </source>
</reference>
<evidence type="ECO:0000256" key="1">
    <source>
        <dbReference type="SAM" id="MobiDB-lite"/>
    </source>
</evidence>
<gene>
    <name evidence="3" type="ORF">PIB30_019213</name>
</gene>
<evidence type="ECO:0000313" key="3">
    <source>
        <dbReference type="EMBL" id="MED6107986.1"/>
    </source>
</evidence>
<proteinExistence type="predicted"/>
<dbReference type="Pfam" id="PF25071">
    <property type="entry name" value="DUF7795"/>
    <property type="match status" value="1"/>
</dbReference>
<keyword evidence="4" id="KW-1185">Reference proteome</keyword>
<protein>
    <recommendedName>
        <fullName evidence="2">DUF7795 domain-containing protein</fullName>
    </recommendedName>
</protein>
<dbReference type="InterPro" id="IPR056697">
    <property type="entry name" value="DUF7795"/>
</dbReference>
<evidence type="ECO:0000313" key="4">
    <source>
        <dbReference type="Proteomes" id="UP001341840"/>
    </source>
</evidence>
<sequence length="244" mass="27431">MGSTEDNPFFHLEQEIFDKFRNFMTGITKIDELGNVGSKLLSGFQQALEFIRRPPIDTKSTVVGKIIEANGTDRLKSYVNSGCKKPNDSVKNVTNLHSCKRGLLNHISKAKVIIDELEGLLGDVTSTMQSTHGKLSAFSDIDFSVELNERVASDDSEENAGFSHSQNTECTTTEEKKSSDVTHLASLMALLYSMVKQDYLMQEKIVSALDIKVPSEELQSFCEMWSWRPFIDDDIMHQAWKLIP</sequence>
<feature type="region of interest" description="Disordered" evidence="1">
    <location>
        <begin position="154"/>
        <end position="176"/>
    </location>
</feature>
<organism evidence="3 4">
    <name type="scientific">Stylosanthes scabra</name>
    <dbReference type="NCBI Taxonomy" id="79078"/>
    <lineage>
        <taxon>Eukaryota</taxon>
        <taxon>Viridiplantae</taxon>
        <taxon>Streptophyta</taxon>
        <taxon>Embryophyta</taxon>
        <taxon>Tracheophyta</taxon>
        <taxon>Spermatophyta</taxon>
        <taxon>Magnoliopsida</taxon>
        <taxon>eudicotyledons</taxon>
        <taxon>Gunneridae</taxon>
        <taxon>Pentapetalae</taxon>
        <taxon>rosids</taxon>
        <taxon>fabids</taxon>
        <taxon>Fabales</taxon>
        <taxon>Fabaceae</taxon>
        <taxon>Papilionoideae</taxon>
        <taxon>50 kb inversion clade</taxon>
        <taxon>dalbergioids sensu lato</taxon>
        <taxon>Dalbergieae</taxon>
        <taxon>Pterocarpus clade</taxon>
        <taxon>Stylosanthes</taxon>
    </lineage>
</organism>
<dbReference type="EMBL" id="JASCZI010000059">
    <property type="protein sequence ID" value="MED6107986.1"/>
    <property type="molecule type" value="Genomic_DNA"/>
</dbReference>